<organism evidence="1 2">
    <name type="scientific">Intoshia linei</name>
    <dbReference type="NCBI Taxonomy" id="1819745"/>
    <lineage>
        <taxon>Eukaryota</taxon>
        <taxon>Metazoa</taxon>
        <taxon>Spiralia</taxon>
        <taxon>Lophotrochozoa</taxon>
        <taxon>Mesozoa</taxon>
        <taxon>Orthonectida</taxon>
        <taxon>Rhopaluridae</taxon>
        <taxon>Intoshia</taxon>
    </lineage>
</organism>
<keyword evidence="2" id="KW-1185">Reference proteome</keyword>
<sequence length="90" mass="10276">FNFSVLKLIAPYTDDLHDKDYQYDQVDVISVKKADMASIITNTSIRKINSILKLSNNESNIPSESALFYNINKILKTFKETLINDIASFN</sequence>
<protein>
    <submittedName>
        <fullName evidence="1">Uncharacterized protein</fullName>
    </submittedName>
</protein>
<accession>A0A177AP02</accession>
<evidence type="ECO:0000313" key="1">
    <source>
        <dbReference type="EMBL" id="OAF63570.1"/>
    </source>
</evidence>
<reference evidence="1 2" key="1">
    <citation type="submission" date="2016-04" db="EMBL/GenBank/DDBJ databases">
        <title>The genome of Intoshia linei affirms orthonectids as highly simplified spiralians.</title>
        <authorList>
            <person name="Mikhailov K.V."/>
            <person name="Slusarev G.S."/>
            <person name="Nikitin M.A."/>
            <person name="Logacheva M.D."/>
            <person name="Penin A."/>
            <person name="Aleoshin V."/>
            <person name="Panchin Y.V."/>
        </authorList>
    </citation>
    <scope>NUCLEOTIDE SEQUENCE [LARGE SCALE GENOMIC DNA]</scope>
    <source>
        <strain evidence="1">Intl2013</strain>
        <tissue evidence="1">Whole animal</tissue>
    </source>
</reference>
<dbReference type="Proteomes" id="UP000078046">
    <property type="component" value="Unassembled WGS sequence"/>
</dbReference>
<comment type="caution">
    <text evidence="1">The sequence shown here is derived from an EMBL/GenBank/DDBJ whole genome shotgun (WGS) entry which is preliminary data.</text>
</comment>
<proteinExistence type="predicted"/>
<name>A0A177AP02_9BILA</name>
<evidence type="ECO:0000313" key="2">
    <source>
        <dbReference type="Proteomes" id="UP000078046"/>
    </source>
</evidence>
<gene>
    <name evidence="1" type="ORF">A3Q56_08722</name>
</gene>
<dbReference type="EMBL" id="LWCA01003166">
    <property type="protein sequence ID" value="OAF63570.1"/>
    <property type="molecule type" value="Genomic_DNA"/>
</dbReference>
<feature type="non-terminal residue" evidence="1">
    <location>
        <position position="1"/>
    </location>
</feature>
<dbReference type="AlphaFoldDB" id="A0A177AP02"/>